<comment type="caution">
    <text evidence="1">The sequence shown here is derived from an EMBL/GenBank/DDBJ whole genome shotgun (WGS) entry which is preliminary data.</text>
</comment>
<dbReference type="AlphaFoldDB" id="A0A270BFP7"/>
<dbReference type="InterPro" id="IPR015424">
    <property type="entry name" value="PyrdxlP-dep_Trfase"/>
</dbReference>
<evidence type="ECO:0000313" key="2">
    <source>
        <dbReference type="Proteomes" id="UP000216033"/>
    </source>
</evidence>
<reference evidence="1 2" key="1">
    <citation type="submission" date="2017-04" db="EMBL/GenBank/DDBJ databases">
        <title>Kefir bacterial isolates.</title>
        <authorList>
            <person name="Kim Y."/>
            <person name="Blasche S."/>
            <person name="Patil K.R."/>
        </authorList>
    </citation>
    <scope>NUCLEOTIDE SEQUENCE [LARGE SCALE GENOMIC DNA]</scope>
    <source>
        <strain evidence="1 2">KR-2</strain>
    </source>
</reference>
<gene>
    <name evidence="1" type="ORF">B9K05_10010</name>
</gene>
<dbReference type="EMBL" id="NDFP01000010">
    <property type="protein sequence ID" value="PAL23845.1"/>
    <property type="molecule type" value="Genomic_DNA"/>
</dbReference>
<name>A0A270BFP7_9PROT</name>
<protein>
    <submittedName>
        <fullName evidence="1">Uncharacterized protein</fullName>
    </submittedName>
</protein>
<dbReference type="Gene3D" id="3.40.640.10">
    <property type="entry name" value="Type I PLP-dependent aspartate aminotransferase-like (Major domain)"/>
    <property type="match status" value="1"/>
</dbReference>
<dbReference type="InterPro" id="IPR015421">
    <property type="entry name" value="PyrdxlP-dep_Trfase_major"/>
</dbReference>
<sequence>MDASHLTNLAQYLHANPDLHPMLRPCSVVQNPSFERPVCVQPDGSLVCSSQQVTPASAWFLTRLALEVAELVSNPGAGAAARTVLPAGQRMARILLAAARLTARAWCGRMVFPASPPPHSMPCFWGEAMAGEAVPAPSQLAACLADVALYVAPSLRPQVGEGHGVYAWACSVWSSLQPAEWRVVQGGDERLDLTGPYGLNRYGCQPFPRSGELAFSSSTASSPSVVAARAMYQANMRLIRRAVEGGEGAELCPVREVRAFVAAFYHLDGPDRVVLAPSGTDCALAATAFMGMASPHITTLLPGVEETGSGVPLATCGRHFAQRTALGYGVDKGALIDGFVRDAEHVGLPLRAEGGARIPDDDLFAACQQQMDRAVRAGRRVLLYLLHVSKTGQLVLPAAQVRALCALYPGQVDVLVDACQARLRAEHVRQYVGWGWAVMVTGSKFFTGPPFSGALLLPDGWLERLHHASLPAGLAAYATRAEWPDLPAALTLPAGMNAGLLLRWSGARAEMAAFAAVPETQKYDRLHRFGVDVLHALRACPYVRLLPSADLAPAHGVGTWDSLPSIFAFVVLLDGYPLTLVQARQLHGWLLADLTAPLCACLRDVAERALAALPCHVGQPVAITDNAGQEGALGALRISASARLVSGTGARVGAARPADQPEGMVCHAGVVRVLAKLELILRYWSELAHAPSCAGTPVERVPVPVAGDCVWDQGRQGISSLALRQS</sequence>
<dbReference type="Proteomes" id="UP000216033">
    <property type="component" value="Unassembled WGS sequence"/>
</dbReference>
<accession>A0A270BFP7</accession>
<keyword evidence="2" id="KW-1185">Reference proteome</keyword>
<dbReference type="SUPFAM" id="SSF53383">
    <property type="entry name" value="PLP-dependent transferases"/>
    <property type="match status" value="1"/>
</dbReference>
<proteinExistence type="predicted"/>
<dbReference type="STRING" id="1231343.Absy_100_137"/>
<organism evidence="1 2">
    <name type="scientific">Acetobacter syzygii</name>
    <dbReference type="NCBI Taxonomy" id="146476"/>
    <lineage>
        <taxon>Bacteria</taxon>
        <taxon>Pseudomonadati</taxon>
        <taxon>Pseudomonadota</taxon>
        <taxon>Alphaproteobacteria</taxon>
        <taxon>Acetobacterales</taxon>
        <taxon>Acetobacteraceae</taxon>
        <taxon>Acetobacter</taxon>
    </lineage>
</organism>
<dbReference type="RefSeq" id="WP_048855061.1">
    <property type="nucleotide sequence ID" value="NZ_BJVT01000007.1"/>
</dbReference>
<dbReference type="OrthoDB" id="8556864at2"/>
<evidence type="ECO:0000313" key="1">
    <source>
        <dbReference type="EMBL" id="PAL23845.1"/>
    </source>
</evidence>